<dbReference type="AlphaFoldDB" id="A0A0T9RLU0"/>
<keyword evidence="1" id="KW-0732">Signal</keyword>
<dbReference type="EMBL" id="CQAZ01000107">
    <property type="protein sequence ID" value="CNI70245.1"/>
    <property type="molecule type" value="Genomic_DNA"/>
</dbReference>
<accession>A0A0T9RLU0</accession>
<evidence type="ECO:0000313" key="5">
    <source>
        <dbReference type="Proteomes" id="UP000045840"/>
    </source>
</evidence>
<name>A0A0T9RLU0_9GAMM</name>
<dbReference type="RefSeq" id="WP_049615437.1">
    <property type="nucleotide sequence ID" value="NZ_CAWMMU010000087.1"/>
</dbReference>
<keyword evidence="4" id="KW-1185">Reference proteome</keyword>
<reference evidence="3 4" key="3">
    <citation type="submission" date="2015-03" db="EMBL/GenBank/DDBJ databases">
        <authorList>
            <consortium name="Pathogen Informatics"/>
            <person name="Murphy D."/>
        </authorList>
    </citation>
    <scope>NUCLEOTIDE SEQUENCE [LARGE SCALE GENOMIC DNA]</scope>
    <source>
        <strain evidence="3">Type strain: CIP110230</strain>
        <strain evidence="4">type strain: CIP110230</strain>
    </source>
</reference>
<dbReference type="InterPro" id="IPR021733">
    <property type="entry name" value="DUF3304"/>
</dbReference>
<evidence type="ECO:0000313" key="4">
    <source>
        <dbReference type="Proteomes" id="UP000044625"/>
    </source>
</evidence>
<sequence length="191" mass="20936">MMKIVSRPLLAGAFLLALSSQLALAGTIEAVNHTKWAINHFSVNGQSAIDAIGPFQGGGGGGSYSAPSQWNPSMTVQVVWETGLGTEADSPFPVPTPPNLDNLPRDVARAKNRQYFNDRQEWFLKIKNLNKQHSRIVPLPAYTSGGKTCGITIHFMPCDQIKVTTSCYEYGHPNYPIKEPIHMKEPAVCTR</sequence>
<protein>
    <submittedName>
        <fullName evidence="2">Protein of uncharacterized function (DUF3304)</fullName>
    </submittedName>
</protein>
<dbReference type="EMBL" id="CWJL01000087">
    <property type="protein sequence ID" value="CRY69681.1"/>
    <property type="molecule type" value="Genomic_DNA"/>
</dbReference>
<gene>
    <name evidence="2" type="ORF">ERS008529_04708</name>
    <name evidence="3" type="ORF">ERS137968_04835</name>
</gene>
<feature type="chain" id="PRO_5006696289" evidence="1">
    <location>
        <begin position="26"/>
        <end position="191"/>
    </location>
</feature>
<dbReference type="Proteomes" id="UP000045840">
    <property type="component" value="Unassembled WGS sequence"/>
</dbReference>
<dbReference type="OrthoDB" id="6498852at2"/>
<evidence type="ECO:0000313" key="3">
    <source>
        <dbReference type="EMBL" id="CRY69681.1"/>
    </source>
</evidence>
<reference evidence="2" key="1">
    <citation type="submission" date="2015-03" db="EMBL/GenBank/DDBJ databases">
        <authorList>
            <person name="Murphy D."/>
        </authorList>
    </citation>
    <scope>NUCLEOTIDE SEQUENCE [LARGE SCALE GENOMIC DNA]</scope>
    <source>
        <strain evidence="2">A125KOH2</strain>
    </source>
</reference>
<dbReference type="Proteomes" id="UP000044625">
    <property type="component" value="Unassembled WGS sequence"/>
</dbReference>
<feature type="signal peptide" evidence="1">
    <location>
        <begin position="1"/>
        <end position="25"/>
    </location>
</feature>
<reference evidence="5" key="2">
    <citation type="submission" date="2015-03" db="EMBL/GenBank/DDBJ databases">
        <authorList>
            <consortium name="Pathogen Informatics"/>
        </authorList>
    </citation>
    <scope>NUCLEOTIDE SEQUENCE [LARGE SCALE GENOMIC DNA]</scope>
    <source>
        <strain evidence="5">A125KOH2</strain>
    </source>
</reference>
<proteinExistence type="predicted"/>
<dbReference type="Pfam" id="PF11745">
    <property type="entry name" value="DUF3304"/>
    <property type="match status" value="1"/>
</dbReference>
<organism evidence="2 5">
    <name type="scientific">Yersinia pekkanenii</name>
    <dbReference type="NCBI Taxonomy" id="1288385"/>
    <lineage>
        <taxon>Bacteria</taxon>
        <taxon>Pseudomonadati</taxon>
        <taxon>Pseudomonadota</taxon>
        <taxon>Gammaproteobacteria</taxon>
        <taxon>Enterobacterales</taxon>
        <taxon>Yersiniaceae</taxon>
        <taxon>Yersinia</taxon>
    </lineage>
</organism>
<evidence type="ECO:0000256" key="1">
    <source>
        <dbReference type="SAM" id="SignalP"/>
    </source>
</evidence>
<evidence type="ECO:0000313" key="2">
    <source>
        <dbReference type="EMBL" id="CNI70245.1"/>
    </source>
</evidence>